<name>A0A918H546_9ACTN</name>
<comment type="caution">
    <text evidence="4">The sequence shown here is derived from an EMBL/GenBank/DDBJ whole genome shotgun (WGS) entry which is preliminary data.</text>
</comment>
<feature type="domain" description="NACHT" evidence="3">
    <location>
        <begin position="279"/>
        <end position="615"/>
    </location>
</feature>
<dbReference type="GO" id="GO:0005524">
    <property type="term" value="F:ATP binding"/>
    <property type="evidence" value="ECO:0007669"/>
    <property type="project" value="UniProtKB-KW"/>
</dbReference>
<dbReference type="PANTHER" id="PTHR46844">
    <property type="entry name" value="SLR5058 PROTEIN"/>
    <property type="match status" value="1"/>
</dbReference>
<evidence type="ECO:0000256" key="1">
    <source>
        <dbReference type="ARBA" id="ARBA00022741"/>
    </source>
</evidence>
<keyword evidence="2" id="KW-0067">ATP-binding</keyword>
<dbReference type="Proteomes" id="UP000619486">
    <property type="component" value="Unassembled WGS sequence"/>
</dbReference>
<dbReference type="SUPFAM" id="SSF50494">
    <property type="entry name" value="Trypsin-like serine proteases"/>
    <property type="match status" value="1"/>
</dbReference>
<reference evidence="4" key="2">
    <citation type="submission" date="2020-09" db="EMBL/GenBank/DDBJ databases">
        <authorList>
            <person name="Sun Q."/>
            <person name="Ohkuma M."/>
        </authorList>
    </citation>
    <scope>NUCLEOTIDE SEQUENCE</scope>
    <source>
        <strain evidence="4">JCM 3172</strain>
    </source>
</reference>
<evidence type="ECO:0000313" key="4">
    <source>
        <dbReference type="EMBL" id="GGT37754.1"/>
    </source>
</evidence>
<evidence type="ECO:0000256" key="2">
    <source>
        <dbReference type="ARBA" id="ARBA00022840"/>
    </source>
</evidence>
<dbReference type="InterPro" id="IPR027417">
    <property type="entry name" value="P-loop_NTPase"/>
</dbReference>
<dbReference type="SUPFAM" id="SSF52047">
    <property type="entry name" value="RNI-like"/>
    <property type="match status" value="1"/>
</dbReference>
<dbReference type="Gene3D" id="2.40.10.10">
    <property type="entry name" value="Trypsin-like serine proteases"/>
    <property type="match status" value="1"/>
</dbReference>
<dbReference type="InterPro" id="IPR043504">
    <property type="entry name" value="Peptidase_S1_PA_chymotrypsin"/>
</dbReference>
<evidence type="ECO:0000259" key="3">
    <source>
        <dbReference type="PROSITE" id="PS50837"/>
    </source>
</evidence>
<keyword evidence="1" id="KW-0547">Nucleotide-binding</keyword>
<dbReference type="SUPFAM" id="SSF52540">
    <property type="entry name" value="P-loop containing nucleoside triphosphate hydrolases"/>
    <property type="match status" value="1"/>
</dbReference>
<gene>
    <name evidence="4" type="ORF">GCM10014713_34260</name>
</gene>
<proteinExistence type="predicted"/>
<dbReference type="InterPro" id="IPR009003">
    <property type="entry name" value="Peptidase_S1_PA"/>
</dbReference>
<dbReference type="AlphaFoldDB" id="A0A918H546"/>
<dbReference type="InterPro" id="IPR032675">
    <property type="entry name" value="LRR_dom_sf"/>
</dbReference>
<dbReference type="PROSITE" id="PS50837">
    <property type="entry name" value="NACHT"/>
    <property type="match status" value="1"/>
</dbReference>
<dbReference type="Gene3D" id="3.80.10.10">
    <property type="entry name" value="Ribonuclease Inhibitor"/>
    <property type="match status" value="1"/>
</dbReference>
<organism evidence="4 5">
    <name type="scientific">Streptomyces purpureus</name>
    <dbReference type="NCBI Taxonomy" id="1951"/>
    <lineage>
        <taxon>Bacteria</taxon>
        <taxon>Bacillati</taxon>
        <taxon>Actinomycetota</taxon>
        <taxon>Actinomycetes</taxon>
        <taxon>Kitasatosporales</taxon>
        <taxon>Streptomycetaceae</taxon>
        <taxon>Streptomyces</taxon>
    </lineage>
</organism>
<evidence type="ECO:0000313" key="5">
    <source>
        <dbReference type="Proteomes" id="UP000619486"/>
    </source>
</evidence>
<sequence length="954" mass="104387">MAVEGLARSVVAVLGERQGTGVFIGFRHIVTCAHVLGQSLTPHIALPGERSPLRCQVVWRNDRLDAALLLVNQLNSAPALPGAVATDRPLPGCQILGFPKIQRYDRNRLELDQYTGTVLPAAGLVRRTLVMELDRPAVPEQEGPESPLAGLSGAPLFAGDKLIGIAKEVPRGRGHRRVECVPLTAIVAHEEFRRVVPVIASTTLRYVTDLHPGDSRYEEEYADALAAAYRRTKIFGLDELGKRASEWDLDTAYLSLEATSKGDSASGPSRVDDLLATRPRVLLRGDAGAGKTTLVWWLAAHAAAGTLGPELSELNGLVPFVVPMRTLRAEGGAFPSPAELPAAARLMVDAAPDGWAGRVLAAGRGLLLVDGLDEVPREDREAAHAWLASLLDRFPKTRCVATVRPLAVEPEWLTAQGFEELTLLPMRDADIRAFIRAWHGAARLDPDGDEDLEALEHDLIQQFRRNPSLSDLGRTPLLCAVICALHRLRQGFLPETRWALYESALQMLLGERDKRRRITSPDGITMSVEEHQQLLQRIAVWLVRGGQTEFTREQALHQLERGLAGMPRVRAQGDAEAILTHLLNRSGLLQPRTEDVFQFVHRTFQDFLAAKEFIEDDLMNELLRHTYEQQWHDVLLLAAGHCSRRDLRQLVDGLIAAGAATRDRSVRTSLYVLAALCAQHAAWLDGATHDRVRKAVRSVVPHRNPSQLQDLARLGAYLLPILPSPARLSGDSRTQVIELINEIGGAAAVPYAGAFTAPDDAFPLARGWHRYPARAYVDEVLTRIDLGEAPVFVNGHERLSLLALLPGAVHLDVAGDFSGADLDAALSGRRLASLVLSVNGLVKDLEFLRGCGGELRRLVLRRCGGIGDLSPLSELTELDSLDLQIMRVTRDDVAAISAIPKLRALSLLAPLVPADRLDLTPLRDLTELRVTVVGLSKRQVLGREALGDRLTLRA</sequence>
<dbReference type="InterPro" id="IPR007111">
    <property type="entry name" value="NACHT_NTPase"/>
</dbReference>
<keyword evidence="5" id="KW-1185">Reference proteome</keyword>
<reference evidence="4" key="1">
    <citation type="journal article" date="2014" name="Int. J. Syst. Evol. Microbiol.">
        <title>Complete genome sequence of Corynebacterium casei LMG S-19264T (=DSM 44701T), isolated from a smear-ripened cheese.</title>
        <authorList>
            <consortium name="US DOE Joint Genome Institute (JGI-PGF)"/>
            <person name="Walter F."/>
            <person name="Albersmeier A."/>
            <person name="Kalinowski J."/>
            <person name="Ruckert C."/>
        </authorList>
    </citation>
    <scope>NUCLEOTIDE SEQUENCE</scope>
    <source>
        <strain evidence="4">JCM 3172</strain>
    </source>
</reference>
<dbReference type="Gene3D" id="3.40.50.300">
    <property type="entry name" value="P-loop containing nucleotide triphosphate hydrolases"/>
    <property type="match status" value="1"/>
</dbReference>
<accession>A0A918H546</accession>
<dbReference type="RefSeq" id="WP_189202423.1">
    <property type="nucleotide sequence ID" value="NZ_BMQQ01000012.1"/>
</dbReference>
<dbReference type="Pfam" id="PF05729">
    <property type="entry name" value="NACHT"/>
    <property type="match status" value="1"/>
</dbReference>
<dbReference type="PANTHER" id="PTHR46844:SF1">
    <property type="entry name" value="SLR5058 PROTEIN"/>
    <property type="match status" value="1"/>
</dbReference>
<protein>
    <recommendedName>
        <fullName evidence="3">NACHT domain-containing protein</fullName>
    </recommendedName>
</protein>
<dbReference type="EMBL" id="BMQQ01000012">
    <property type="protein sequence ID" value="GGT37754.1"/>
    <property type="molecule type" value="Genomic_DNA"/>
</dbReference>